<dbReference type="EMBL" id="LTAY01000026">
    <property type="protein sequence ID" value="OPX49163.1"/>
    <property type="molecule type" value="Genomic_DNA"/>
</dbReference>
<name>A0A1V4SX63_9CLOT</name>
<feature type="domain" description="Putative component of 'biosynthetic module'" evidence="1">
    <location>
        <begin position="268"/>
        <end position="480"/>
    </location>
</feature>
<organism evidence="2 3">
    <name type="scientific">Clostridium thermobutyricum DSM 4928</name>
    <dbReference type="NCBI Taxonomy" id="1121339"/>
    <lineage>
        <taxon>Bacteria</taxon>
        <taxon>Bacillati</taxon>
        <taxon>Bacillota</taxon>
        <taxon>Clostridia</taxon>
        <taxon>Eubacteriales</taxon>
        <taxon>Clostridiaceae</taxon>
        <taxon>Clostridium</taxon>
    </lineage>
</organism>
<dbReference type="InterPro" id="IPR025647">
    <property type="entry name" value="YceG_bac"/>
</dbReference>
<sequence length="513" mass="60210">MKLRDITGYMFKNKYKRNSDYPNFKPYFYRFIGVDDANEYNNQLRTLQSKCEEFKNSCLIFDGSIPLSGEMELIQYIYNELNNMNIFNMISQDIVIFNNADINYKFLQALDYVIPIAVNKENFFNDSVRNNFITKLIVWVFSFAKNIEIDGDQIPKCIYYGNIQKHEVYFLMLLHKMGFDVLYINPLKEENFEGIESESELVKEQGILSIETFEERCKKGKVIEINETLTKQLQREVESQLFTDTGIYKPWQFRNGYTKSFTLDTIVEDIYVYWNEPSKLRPGFSVSGDTVKIPNIFFKIDGHQTDMFEYQKLVKTCVESKNTLILNNRELAKNVNVNKDLYSVMFFQLSNGEFDINELKKLNFYKFSKYNNEVQDFILKKFNEAILSTDVFTNSFTKEDTVQFLALILGLEDEIVRMIDNFDYTGHVPKVVVFIDNENTISVPLQLILGYLHIVGMDIVIFNPSGLFNINYILKPTIINTVRLDTMGYDVTYSNVMNMKEQHHSIFSRFLGK</sequence>
<reference evidence="2 3" key="1">
    <citation type="submission" date="2016-02" db="EMBL/GenBank/DDBJ databases">
        <title>Genome sequence of Clostridium thermobutyricum DSM 4928.</title>
        <authorList>
            <person name="Poehlein A."/>
            <person name="Daniel R."/>
        </authorList>
    </citation>
    <scope>NUCLEOTIDE SEQUENCE [LARGE SCALE GENOMIC DNA]</scope>
    <source>
        <strain evidence="2 3">DSM 4928</strain>
    </source>
</reference>
<dbReference type="OrthoDB" id="2421008at2"/>
<proteinExistence type="predicted"/>
<dbReference type="Pfam" id="PF14266">
    <property type="entry name" value="YceG_bac"/>
    <property type="match status" value="2"/>
</dbReference>
<dbReference type="RefSeq" id="WP_080022208.1">
    <property type="nucleotide sequence ID" value="NZ_LTAY01000026.1"/>
</dbReference>
<dbReference type="AlphaFoldDB" id="A0A1V4SX63"/>
<accession>A0A1V4SX63</accession>
<evidence type="ECO:0000259" key="1">
    <source>
        <dbReference type="Pfam" id="PF14266"/>
    </source>
</evidence>
<protein>
    <recommendedName>
        <fullName evidence="1">Putative component of 'biosynthetic module' domain-containing protein</fullName>
    </recommendedName>
</protein>
<comment type="caution">
    <text evidence="2">The sequence shown here is derived from an EMBL/GenBank/DDBJ whole genome shotgun (WGS) entry which is preliminary data.</text>
</comment>
<feature type="domain" description="Putative component of 'biosynthetic module'" evidence="1">
    <location>
        <begin position="13"/>
        <end position="242"/>
    </location>
</feature>
<gene>
    <name evidence="2" type="ORF">CLTHE_09170</name>
</gene>
<dbReference type="Proteomes" id="UP000191448">
    <property type="component" value="Unassembled WGS sequence"/>
</dbReference>
<evidence type="ECO:0000313" key="2">
    <source>
        <dbReference type="EMBL" id="OPX49163.1"/>
    </source>
</evidence>
<evidence type="ECO:0000313" key="3">
    <source>
        <dbReference type="Proteomes" id="UP000191448"/>
    </source>
</evidence>